<keyword evidence="2" id="KW-1185">Reference proteome</keyword>
<comment type="caution">
    <text evidence="1">The sequence shown here is derived from an EMBL/GenBank/DDBJ whole genome shotgun (WGS) entry which is preliminary data.</text>
</comment>
<evidence type="ECO:0000313" key="2">
    <source>
        <dbReference type="Proteomes" id="UP000055048"/>
    </source>
</evidence>
<sequence length="157" mass="18287">MITHKNLTLIPEFSVFVTNIDTIIFNISTKTFKTNIELFKKSTTSDHDNTVVYHFLNTFIRRHEIALQKYTINTQIQDVHHMMCYCSSVIALGSRWSALRMACFVACLSMCLRVAFSAKFWLGKVDRILFNQNPGLNQFSTNFFEFSRLRIAVRPTF</sequence>
<proteinExistence type="predicted"/>
<organism evidence="1 2">
    <name type="scientific">Trichinella murrelli</name>
    <dbReference type="NCBI Taxonomy" id="144512"/>
    <lineage>
        <taxon>Eukaryota</taxon>
        <taxon>Metazoa</taxon>
        <taxon>Ecdysozoa</taxon>
        <taxon>Nematoda</taxon>
        <taxon>Enoplea</taxon>
        <taxon>Dorylaimia</taxon>
        <taxon>Trichinellida</taxon>
        <taxon>Trichinellidae</taxon>
        <taxon>Trichinella</taxon>
    </lineage>
</organism>
<gene>
    <name evidence="1" type="ORF">T05_11526</name>
</gene>
<dbReference type="AlphaFoldDB" id="A0A0V0TPX3"/>
<dbReference type="Proteomes" id="UP000055048">
    <property type="component" value="Unassembled WGS sequence"/>
</dbReference>
<accession>A0A0V0TPX3</accession>
<reference evidence="1 2" key="1">
    <citation type="submission" date="2015-01" db="EMBL/GenBank/DDBJ databases">
        <title>Evolution of Trichinella species and genotypes.</title>
        <authorList>
            <person name="Korhonen P.K."/>
            <person name="Edoardo P."/>
            <person name="Giuseppe L.R."/>
            <person name="Gasser R.B."/>
        </authorList>
    </citation>
    <scope>NUCLEOTIDE SEQUENCE [LARGE SCALE GENOMIC DNA]</scope>
    <source>
        <strain evidence="1">ISS417</strain>
    </source>
</reference>
<protein>
    <submittedName>
        <fullName evidence="1">Uncharacterized protein</fullName>
    </submittedName>
</protein>
<evidence type="ECO:0000313" key="1">
    <source>
        <dbReference type="EMBL" id="KRX41076.1"/>
    </source>
</evidence>
<dbReference type="EMBL" id="JYDJ01000181">
    <property type="protein sequence ID" value="KRX41076.1"/>
    <property type="molecule type" value="Genomic_DNA"/>
</dbReference>
<name>A0A0V0TPX3_9BILA</name>
<dbReference type="OrthoDB" id="10436963at2759"/>